<dbReference type="Pfam" id="PF13707">
    <property type="entry name" value="RloB"/>
    <property type="match status" value="1"/>
</dbReference>
<protein>
    <submittedName>
        <fullName evidence="1">RloB domain-containing protein</fullName>
    </submittedName>
</protein>
<name>A0A934RSE2_9BACT</name>
<dbReference type="EMBL" id="JAENIO010000039">
    <property type="protein sequence ID" value="MBK1835062.1"/>
    <property type="molecule type" value="Genomic_DNA"/>
</dbReference>
<dbReference type="Proteomes" id="UP000604083">
    <property type="component" value="Unassembled WGS sequence"/>
</dbReference>
<evidence type="ECO:0000313" key="1">
    <source>
        <dbReference type="EMBL" id="MBK1835062.1"/>
    </source>
</evidence>
<comment type="caution">
    <text evidence="1">The sequence shown here is derived from an EMBL/GenBank/DDBJ whole genome shotgun (WGS) entry which is preliminary data.</text>
</comment>
<keyword evidence="2" id="KW-1185">Reference proteome</keyword>
<evidence type="ECO:0000313" key="2">
    <source>
        <dbReference type="Proteomes" id="UP000604083"/>
    </source>
</evidence>
<dbReference type="RefSeq" id="WP_200392498.1">
    <property type="nucleotide sequence ID" value="NZ_JAENIO010000039.1"/>
</dbReference>
<dbReference type="AlphaFoldDB" id="A0A934RSE2"/>
<dbReference type="InterPro" id="IPR025591">
    <property type="entry name" value="RloB"/>
</dbReference>
<proteinExistence type="predicted"/>
<reference evidence="1" key="1">
    <citation type="submission" date="2021-01" db="EMBL/GenBank/DDBJ databases">
        <title>Modified the classification status of verrucomicrobia.</title>
        <authorList>
            <person name="Feng X."/>
        </authorList>
    </citation>
    <scope>NUCLEOTIDE SEQUENCE</scope>
    <source>
        <strain evidence="1">KCTC 12986</strain>
    </source>
</reference>
<sequence length="213" mass="25272">MPKRQKKSWERTRDKRSRKQNLRRFLIVCEDEKSSRLYLQKFPFDRKLVEIETVGGCGNTISVVERGLELKDRAQKKKQPYVHVYCVIDRDEHPLDRYRAAFSKGYKHNDVSIIWANEAFELWYLLHYDYLDTPTHRDDLARRFAEKMGRSYDKADDSIFEELESKLSTAFQNAERLEKQLSGEREPQMANPSTNIHDLVKRLLDIGNISQDD</sequence>
<organism evidence="1 2">
    <name type="scientific">Roseibacillus ishigakijimensis</name>
    <dbReference type="NCBI Taxonomy" id="454146"/>
    <lineage>
        <taxon>Bacteria</taxon>
        <taxon>Pseudomonadati</taxon>
        <taxon>Verrucomicrobiota</taxon>
        <taxon>Verrucomicrobiia</taxon>
        <taxon>Verrucomicrobiales</taxon>
        <taxon>Verrucomicrobiaceae</taxon>
        <taxon>Roseibacillus</taxon>
    </lineage>
</organism>
<accession>A0A934RSE2</accession>
<gene>
    <name evidence="1" type="ORF">JIN78_13410</name>
</gene>